<dbReference type="SMART" id="SM00645">
    <property type="entry name" value="Pept_C1"/>
    <property type="match status" value="1"/>
</dbReference>
<dbReference type="EnsemblPlants" id="OMERI04G23940.1">
    <property type="protein sequence ID" value="OMERI04G23940.1"/>
    <property type="gene ID" value="OMERI04G23940"/>
</dbReference>
<feature type="domain" description="Peptidase C1A papain C-terminal" evidence="3">
    <location>
        <begin position="12"/>
        <end position="210"/>
    </location>
</feature>
<dbReference type="Proteomes" id="UP000008021">
    <property type="component" value="Chromosome 4"/>
</dbReference>
<evidence type="ECO:0000313" key="4">
    <source>
        <dbReference type="EnsemblPlants" id="OMERI04G23940.1"/>
    </source>
</evidence>
<dbReference type="PROSITE" id="PS00639">
    <property type="entry name" value="THIOL_PROTEASE_HIS"/>
    <property type="match status" value="1"/>
</dbReference>
<dbReference type="CDD" id="cd02248">
    <property type="entry name" value="Peptidase_C1A"/>
    <property type="match status" value="1"/>
</dbReference>
<organism evidence="4">
    <name type="scientific">Oryza meridionalis</name>
    <dbReference type="NCBI Taxonomy" id="40149"/>
    <lineage>
        <taxon>Eukaryota</taxon>
        <taxon>Viridiplantae</taxon>
        <taxon>Streptophyta</taxon>
        <taxon>Embryophyta</taxon>
        <taxon>Tracheophyta</taxon>
        <taxon>Spermatophyta</taxon>
        <taxon>Magnoliopsida</taxon>
        <taxon>Liliopsida</taxon>
        <taxon>Poales</taxon>
        <taxon>Poaceae</taxon>
        <taxon>BOP clade</taxon>
        <taxon>Oryzoideae</taxon>
        <taxon>Oryzeae</taxon>
        <taxon>Oryzinae</taxon>
        <taxon>Oryza</taxon>
    </lineage>
</organism>
<keyword evidence="2" id="KW-1015">Disulfide bond</keyword>
<reference evidence="4" key="2">
    <citation type="submission" date="2018-05" db="EMBL/GenBank/DDBJ databases">
        <title>OmerRS3 (Oryza meridionalis Reference Sequence Version 3).</title>
        <authorList>
            <person name="Zhang J."/>
            <person name="Kudrna D."/>
            <person name="Lee S."/>
            <person name="Talag J."/>
            <person name="Welchert J."/>
            <person name="Wing R.A."/>
        </authorList>
    </citation>
    <scope>NUCLEOTIDE SEQUENCE [LARGE SCALE GENOMIC DNA]</scope>
    <source>
        <strain evidence="4">cv. OR44</strain>
    </source>
</reference>
<dbReference type="InterPro" id="IPR038765">
    <property type="entry name" value="Papain-like_cys_pep_sf"/>
</dbReference>
<dbReference type="InterPro" id="IPR025660">
    <property type="entry name" value="Pept_his_AS"/>
</dbReference>
<dbReference type="InterPro" id="IPR039417">
    <property type="entry name" value="Peptidase_C1A_papain-like"/>
</dbReference>
<dbReference type="HOGENOM" id="CLU_012184_8_1_1"/>
<evidence type="ECO:0000259" key="3">
    <source>
        <dbReference type="SMART" id="SM00645"/>
    </source>
</evidence>
<dbReference type="InterPro" id="IPR013128">
    <property type="entry name" value="Peptidase_C1A"/>
</dbReference>
<keyword evidence="5" id="KW-1185">Reference proteome</keyword>
<evidence type="ECO:0000256" key="1">
    <source>
        <dbReference type="ARBA" id="ARBA00008455"/>
    </source>
</evidence>
<dbReference type="InterPro" id="IPR000668">
    <property type="entry name" value="Peptidase_C1A_C"/>
</dbReference>
<dbReference type="AlphaFoldDB" id="A0A0E0DJL6"/>
<dbReference type="STRING" id="40149.A0A0E0DJL6"/>
<dbReference type="PANTHER" id="PTHR12411">
    <property type="entry name" value="CYSTEINE PROTEASE FAMILY C1-RELATED"/>
    <property type="match status" value="1"/>
</dbReference>
<dbReference type="Gene3D" id="3.90.70.10">
    <property type="entry name" value="Cysteine proteinases"/>
    <property type="match status" value="2"/>
</dbReference>
<comment type="similarity">
    <text evidence="1">Belongs to the peptidase C1 family.</text>
</comment>
<evidence type="ECO:0000256" key="2">
    <source>
        <dbReference type="ARBA" id="ARBA00023157"/>
    </source>
</evidence>
<dbReference type="GO" id="GO:0008234">
    <property type="term" value="F:cysteine-type peptidase activity"/>
    <property type="evidence" value="ECO:0007669"/>
    <property type="project" value="InterPro"/>
</dbReference>
<dbReference type="Pfam" id="PF00112">
    <property type="entry name" value="Peptidase_C1"/>
    <property type="match status" value="1"/>
</dbReference>
<protein>
    <recommendedName>
        <fullName evidence="3">Peptidase C1A papain C-terminal domain-containing protein</fullName>
    </recommendedName>
</protein>
<dbReference type="SUPFAM" id="SSF54001">
    <property type="entry name" value="Cysteine proteinases"/>
    <property type="match status" value="1"/>
</dbReference>
<accession>A0A0E0DJL6</accession>
<sequence length="211" mass="23170">MVMPLPLRARSLPPAVDWCASGAMTMPQRPKHRTCWAFAVVSAIEELHKIKKGSLVELSKQQALEWVHRNDGVTSEVDYPYTGDTGTCNKEKLKSYATTIICYSRTLIFSELALMEAVARQPVAVSMSVSAQPFMAYQAGTIFDDPCSDTTSHAMLVVGYGATTNRSKYWIIKNSYGPRWGDNDYLLVMRGVNSNAGGLCGIAASALFPMM</sequence>
<reference evidence="4" key="1">
    <citation type="submission" date="2015-04" db="UniProtKB">
        <authorList>
            <consortium name="EnsemblPlants"/>
        </authorList>
    </citation>
    <scope>IDENTIFICATION</scope>
</reference>
<proteinExistence type="inferred from homology"/>
<dbReference type="GO" id="GO:0006508">
    <property type="term" value="P:proteolysis"/>
    <property type="evidence" value="ECO:0007669"/>
    <property type="project" value="InterPro"/>
</dbReference>
<dbReference type="PRINTS" id="PR00705">
    <property type="entry name" value="PAPAIN"/>
</dbReference>
<dbReference type="eggNOG" id="KOG1543">
    <property type="taxonomic scope" value="Eukaryota"/>
</dbReference>
<name>A0A0E0DJL6_9ORYZ</name>
<dbReference type="Gramene" id="OMERI04G23940.1">
    <property type="protein sequence ID" value="OMERI04G23940.1"/>
    <property type="gene ID" value="OMERI04G23940"/>
</dbReference>
<evidence type="ECO:0000313" key="5">
    <source>
        <dbReference type="Proteomes" id="UP000008021"/>
    </source>
</evidence>